<evidence type="ECO:0000313" key="3">
    <source>
        <dbReference type="Proteomes" id="UP001165092"/>
    </source>
</evidence>
<name>A0A9W6P8R2_9ACTN</name>
<dbReference type="Proteomes" id="UP001165092">
    <property type="component" value="Unassembled WGS sequence"/>
</dbReference>
<evidence type="ECO:0000256" key="1">
    <source>
        <dbReference type="SAM" id="MobiDB-lite"/>
    </source>
</evidence>
<feature type="region of interest" description="Disordered" evidence="1">
    <location>
        <begin position="27"/>
        <end position="73"/>
    </location>
</feature>
<gene>
    <name evidence="2" type="ORF">Nans01_35960</name>
</gene>
<organism evidence="2 3">
    <name type="scientific">Nocardiopsis ansamitocini</name>
    <dbReference type="NCBI Taxonomy" id="1670832"/>
    <lineage>
        <taxon>Bacteria</taxon>
        <taxon>Bacillati</taxon>
        <taxon>Actinomycetota</taxon>
        <taxon>Actinomycetes</taxon>
        <taxon>Streptosporangiales</taxon>
        <taxon>Nocardiopsidaceae</taxon>
        <taxon>Nocardiopsis</taxon>
    </lineage>
</organism>
<comment type="caution">
    <text evidence="2">The sequence shown here is derived from an EMBL/GenBank/DDBJ whole genome shotgun (WGS) entry which is preliminary data.</text>
</comment>
<accession>A0A9W6P8R2</accession>
<dbReference type="EMBL" id="BSQG01000006">
    <property type="protein sequence ID" value="GLU49245.1"/>
    <property type="molecule type" value="Genomic_DNA"/>
</dbReference>
<keyword evidence="3" id="KW-1185">Reference proteome</keyword>
<reference evidence="2" key="1">
    <citation type="submission" date="2023-02" db="EMBL/GenBank/DDBJ databases">
        <title>Nocardiopsis ansamitocini NBRC 112285.</title>
        <authorList>
            <person name="Ichikawa N."/>
            <person name="Sato H."/>
            <person name="Tonouchi N."/>
        </authorList>
    </citation>
    <scope>NUCLEOTIDE SEQUENCE</scope>
    <source>
        <strain evidence="2">NBRC 112285</strain>
    </source>
</reference>
<dbReference type="AlphaFoldDB" id="A0A9W6P8R2"/>
<sequence>MTTTWARHANAQQSIAVVTIALATARTGPRGALPDPAPSATVEDGYRPDGARGYPSVRATPIGQTAPVPPTPQ</sequence>
<protein>
    <submittedName>
        <fullName evidence="2">Uncharacterized protein</fullName>
    </submittedName>
</protein>
<proteinExistence type="predicted"/>
<evidence type="ECO:0000313" key="2">
    <source>
        <dbReference type="EMBL" id="GLU49245.1"/>
    </source>
</evidence>